<gene>
    <name evidence="11" type="primary">norM_2</name>
    <name evidence="11" type="ORF">NCTC13316_02512</name>
</gene>
<keyword evidence="12" id="KW-1185">Reference proteome</keyword>
<organism evidence="11 12">
    <name type="scientific">Legionella busanensis</name>
    <dbReference type="NCBI Taxonomy" id="190655"/>
    <lineage>
        <taxon>Bacteria</taxon>
        <taxon>Pseudomonadati</taxon>
        <taxon>Pseudomonadota</taxon>
        <taxon>Gammaproteobacteria</taxon>
        <taxon>Legionellales</taxon>
        <taxon>Legionellaceae</taxon>
        <taxon>Legionella</taxon>
    </lineage>
</organism>
<accession>A0A378JQE8</accession>
<feature type="transmembrane region" description="Helical" evidence="10">
    <location>
        <begin position="122"/>
        <end position="147"/>
    </location>
</feature>
<dbReference type="OrthoDB" id="9780160at2"/>
<evidence type="ECO:0000256" key="1">
    <source>
        <dbReference type="ARBA" id="ARBA00004429"/>
    </source>
</evidence>
<dbReference type="GO" id="GO:0006811">
    <property type="term" value="P:monoatomic ion transport"/>
    <property type="evidence" value="ECO:0007669"/>
    <property type="project" value="UniProtKB-KW"/>
</dbReference>
<keyword evidence="2" id="KW-0813">Transport</keyword>
<dbReference type="InterPro" id="IPR002528">
    <property type="entry name" value="MATE_fam"/>
</dbReference>
<dbReference type="PANTHER" id="PTHR43298">
    <property type="entry name" value="MULTIDRUG RESISTANCE PROTEIN NORM-RELATED"/>
    <property type="match status" value="1"/>
</dbReference>
<feature type="transmembrane region" description="Helical" evidence="10">
    <location>
        <begin position="313"/>
        <end position="334"/>
    </location>
</feature>
<feature type="transmembrane region" description="Helical" evidence="10">
    <location>
        <begin position="12"/>
        <end position="31"/>
    </location>
</feature>
<feature type="transmembrane region" description="Helical" evidence="10">
    <location>
        <begin position="159"/>
        <end position="180"/>
    </location>
</feature>
<evidence type="ECO:0000256" key="10">
    <source>
        <dbReference type="SAM" id="Phobius"/>
    </source>
</evidence>
<feature type="transmembrane region" description="Helical" evidence="10">
    <location>
        <begin position="354"/>
        <end position="377"/>
    </location>
</feature>
<dbReference type="Pfam" id="PF01554">
    <property type="entry name" value="MatE"/>
    <property type="match status" value="2"/>
</dbReference>
<keyword evidence="7" id="KW-0406">Ion transport</keyword>
<dbReference type="InterPro" id="IPR048279">
    <property type="entry name" value="MdtK-like"/>
</dbReference>
<feature type="transmembrane region" description="Helical" evidence="10">
    <location>
        <begin position="419"/>
        <end position="436"/>
    </location>
</feature>
<dbReference type="NCBIfam" id="TIGR00797">
    <property type="entry name" value="matE"/>
    <property type="match status" value="1"/>
</dbReference>
<dbReference type="GO" id="GO:0042910">
    <property type="term" value="F:xenobiotic transmembrane transporter activity"/>
    <property type="evidence" value="ECO:0007669"/>
    <property type="project" value="InterPro"/>
</dbReference>
<dbReference type="PIRSF" id="PIRSF006603">
    <property type="entry name" value="DinF"/>
    <property type="match status" value="1"/>
</dbReference>
<dbReference type="AlphaFoldDB" id="A0A378JQE8"/>
<dbReference type="Proteomes" id="UP000254794">
    <property type="component" value="Unassembled WGS sequence"/>
</dbReference>
<keyword evidence="5 10" id="KW-0812">Transmembrane</keyword>
<evidence type="ECO:0000256" key="3">
    <source>
        <dbReference type="ARBA" id="ARBA00022449"/>
    </source>
</evidence>
<feature type="transmembrane region" description="Helical" evidence="10">
    <location>
        <begin position="244"/>
        <end position="264"/>
    </location>
</feature>
<dbReference type="GO" id="GO:0005886">
    <property type="term" value="C:plasma membrane"/>
    <property type="evidence" value="ECO:0007669"/>
    <property type="project" value="UniProtKB-SubCell"/>
</dbReference>
<evidence type="ECO:0000256" key="5">
    <source>
        <dbReference type="ARBA" id="ARBA00022692"/>
    </source>
</evidence>
<reference evidence="11 12" key="1">
    <citation type="submission" date="2018-06" db="EMBL/GenBank/DDBJ databases">
        <authorList>
            <consortium name="Pathogen Informatics"/>
            <person name="Doyle S."/>
        </authorList>
    </citation>
    <scope>NUCLEOTIDE SEQUENCE [LARGE SCALE GENOMIC DNA]</scope>
    <source>
        <strain evidence="11 12">NCTC13316</strain>
    </source>
</reference>
<keyword evidence="8 10" id="KW-0472">Membrane</keyword>
<sequence length="451" mass="50192">MNLVKGNLYPLLKLALPLAATGLVQAGVFFFETIFLAHLGPTILAAGALVSWLTGTFAVIIFGVLSSINVLISHKFGAKDYQGIAEVIRDGIWLTFILVIPSMFLFWHMATIFLWLGQKKDIALLASSYLHALTFGILPNFIVTALLEIITGLGQTKLVFKLSLVSVCLTLFFSFALIFGKFGFPALGIAGAGWGLTTSSWLTMLILVSYLIINQKNKLYFKNLLTFSKPVYLFELIRVGAPMGFMYCIEVGFFFALTLIMGLFSSQMLAANQVSLQYLGALINIIFSLAQAITVRMGHLLGAGKKQAAEHAAYTGVVISFIFMFFVALIYWLFPTFLISIDFNLQETQNLTIIHYAIEFFSLCALFQIIEAVRIALFGALRSLKDTHFTLLISIISFWFIALPLGYSLATYFRMEGIGLWWGMIIGSVVSVILLFKRFKAKMANYYTYSV</sequence>
<protein>
    <recommendedName>
        <fullName evidence="9">Multidrug-efflux transporter</fullName>
    </recommendedName>
</protein>
<proteinExistence type="predicted"/>
<evidence type="ECO:0000256" key="6">
    <source>
        <dbReference type="ARBA" id="ARBA00022989"/>
    </source>
</evidence>
<feature type="transmembrane region" description="Helical" evidence="10">
    <location>
        <begin position="389"/>
        <end position="413"/>
    </location>
</feature>
<evidence type="ECO:0000256" key="9">
    <source>
        <dbReference type="ARBA" id="ARBA00031636"/>
    </source>
</evidence>
<evidence type="ECO:0000313" key="11">
    <source>
        <dbReference type="EMBL" id="STX52399.1"/>
    </source>
</evidence>
<feature type="transmembrane region" description="Helical" evidence="10">
    <location>
        <begin position="276"/>
        <end position="301"/>
    </location>
</feature>
<evidence type="ECO:0000313" key="12">
    <source>
        <dbReference type="Proteomes" id="UP000254794"/>
    </source>
</evidence>
<keyword evidence="6 10" id="KW-1133">Transmembrane helix</keyword>
<keyword evidence="4" id="KW-1003">Cell membrane</keyword>
<evidence type="ECO:0000256" key="2">
    <source>
        <dbReference type="ARBA" id="ARBA00022448"/>
    </source>
</evidence>
<dbReference type="PANTHER" id="PTHR43298:SF2">
    <property type="entry name" value="FMN_FAD EXPORTER YEEO-RELATED"/>
    <property type="match status" value="1"/>
</dbReference>
<evidence type="ECO:0000256" key="8">
    <source>
        <dbReference type="ARBA" id="ARBA00023136"/>
    </source>
</evidence>
<feature type="transmembrane region" description="Helical" evidence="10">
    <location>
        <begin position="43"/>
        <end position="72"/>
    </location>
</feature>
<dbReference type="RefSeq" id="WP_115331962.1">
    <property type="nucleotide sequence ID" value="NZ_CAAAHP010000006.1"/>
</dbReference>
<feature type="transmembrane region" description="Helical" evidence="10">
    <location>
        <begin position="192"/>
        <end position="213"/>
    </location>
</feature>
<feature type="transmembrane region" description="Helical" evidence="10">
    <location>
        <begin position="92"/>
        <end position="116"/>
    </location>
</feature>
<dbReference type="GO" id="GO:0015297">
    <property type="term" value="F:antiporter activity"/>
    <property type="evidence" value="ECO:0007669"/>
    <property type="project" value="UniProtKB-KW"/>
</dbReference>
<evidence type="ECO:0000256" key="7">
    <source>
        <dbReference type="ARBA" id="ARBA00023065"/>
    </source>
</evidence>
<keyword evidence="3" id="KW-0050">Antiport</keyword>
<dbReference type="EMBL" id="UGOD01000001">
    <property type="protein sequence ID" value="STX52399.1"/>
    <property type="molecule type" value="Genomic_DNA"/>
</dbReference>
<comment type="subcellular location">
    <subcellularLocation>
        <location evidence="1">Cell inner membrane</location>
        <topology evidence="1">Multi-pass membrane protein</topology>
    </subcellularLocation>
</comment>
<name>A0A378JQE8_9GAMM</name>
<evidence type="ECO:0000256" key="4">
    <source>
        <dbReference type="ARBA" id="ARBA00022475"/>
    </source>
</evidence>
<dbReference type="InterPro" id="IPR050222">
    <property type="entry name" value="MATE_MdtK"/>
</dbReference>